<dbReference type="Proteomes" id="UP001468798">
    <property type="component" value="Unassembled WGS sequence"/>
</dbReference>
<name>A0ABU9NIJ7_9FLAO</name>
<gene>
    <name evidence="1" type="ORF">WFZ86_00925</name>
</gene>
<reference evidence="1 2" key="1">
    <citation type="submission" date="2024-03" db="EMBL/GenBank/DDBJ databases">
        <title>Two novel species of the genus Flavobacterium exhibiting potentially degradation of complex polysaccharides.</title>
        <authorList>
            <person name="Lian X."/>
        </authorList>
    </citation>
    <scope>NUCLEOTIDE SEQUENCE [LARGE SCALE GENOMIC DNA]</scope>
    <source>
        <strain evidence="1 2">N6</strain>
    </source>
</reference>
<organism evidence="1 2">
    <name type="scientific">Flavobacterium polysaccharolyticum</name>
    <dbReference type="NCBI Taxonomy" id="3133148"/>
    <lineage>
        <taxon>Bacteria</taxon>
        <taxon>Pseudomonadati</taxon>
        <taxon>Bacteroidota</taxon>
        <taxon>Flavobacteriia</taxon>
        <taxon>Flavobacteriales</taxon>
        <taxon>Flavobacteriaceae</taxon>
        <taxon>Flavobacterium</taxon>
    </lineage>
</organism>
<dbReference type="RefSeq" id="WP_342690202.1">
    <property type="nucleotide sequence ID" value="NZ_JBCGDP010000001.1"/>
</dbReference>
<protein>
    <recommendedName>
        <fullName evidence="3">Bacteriocin-type signal sequence-containing protein</fullName>
    </recommendedName>
</protein>
<accession>A0ABU9NIJ7</accession>
<proteinExistence type="predicted"/>
<evidence type="ECO:0000313" key="1">
    <source>
        <dbReference type="EMBL" id="MEM0575052.1"/>
    </source>
</evidence>
<keyword evidence="2" id="KW-1185">Reference proteome</keyword>
<evidence type="ECO:0008006" key="3">
    <source>
        <dbReference type="Google" id="ProtNLM"/>
    </source>
</evidence>
<sequence length="48" mass="5457">MLTREEQKRIKGGDDEFITCPCQDGTRVIVPSTMSCEEAELLYCITDM</sequence>
<evidence type="ECO:0000313" key="2">
    <source>
        <dbReference type="Proteomes" id="UP001468798"/>
    </source>
</evidence>
<dbReference type="EMBL" id="JBCGDP010000001">
    <property type="protein sequence ID" value="MEM0575052.1"/>
    <property type="molecule type" value="Genomic_DNA"/>
</dbReference>
<comment type="caution">
    <text evidence="1">The sequence shown here is derived from an EMBL/GenBank/DDBJ whole genome shotgun (WGS) entry which is preliminary data.</text>
</comment>